<keyword evidence="2" id="KW-1185">Reference proteome</keyword>
<dbReference type="EMBL" id="JAUYZG010000006">
    <property type="protein sequence ID" value="KAK2904953.1"/>
    <property type="molecule type" value="Genomic_DNA"/>
</dbReference>
<accession>A0AA88PXW7</accession>
<evidence type="ECO:0000313" key="1">
    <source>
        <dbReference type="EMBL" id="KAK2904953.1"/>
    </source>
</evidence>
<comment type="caution">
    <text evidence="1">The sequence shown here is derived from an EMBL/GenBank/DDBJ whole genome shotgun (WGS) entry which is preliminary data.</text>
</comment>
<protein>
    <submittedName>
        <fullName evidence="1">Uncharacterized protein</fullName>
    </submittedName>
</protein>
<sequence>MNARLHNGKNIDCFWSGCRLQRRRCILDPVLVNDCHRIDDNITVCVMSSAASEVKSFPVIAVVAVLTTGDFCKHKLDADQFSLFIEQPVIDTVHVSFIFESTEDFITPWATGREVTLMQLKLLHPWIHTPPTHSGMLAMSRA</sequence>
<dbReference type="AlphaFoldDB" id="A0AA88PXW7"/>
<gene>
    <name evidence="1" type="ORF">Q8A67_006752</name>
</gene>
<dbReference type="Proteomes" id="UP001187343">
    <property type="component" value="Unassembled WGS sequence"/>
</dbReference>
<organism evidence="1 2">
    <name type="scientific">Cirrhinus molitorella</name>
    <name type="common">mud carp</name>
    <dbReference type="NCBI Taxonomy" id="172907"/>
    <lineage>
        <taxon>Eukaryota</taxon>
        <taxon>Metazoa</taxon>
        <taxon>Chordata</taxon>
        <taxon>Craniata</taxon>
        <taxon>Vertebrata</taxon>
        <taxon>Euteleostomi</taxon>
        <taxon>Actinopterygii</taxon>
        <taxon>Neopterygii</taxon>
        <taxon>Teleostei</taxon>
        <taxon>Ostariophysi</taxon>
        <taxon>Cypriniformes</taxon>
        <taxon>Cyprinidae</taxon>
        <taxon>Labeoninae</taxon>
        <taxon>Labeonini</taxon>
        <taxon>Cirrhinus</taxon>
    </lineage>
</organism>
<proteinExistence type="predicted"/>
<name>A0AA88PXW7_9TELE</name>
<evidence type="ECO:0000313" key="2">
    <source>
        <dbReference type="Proteomes" id="UP001187343"/>
    </source>
</evidence>
<reference evidence="1" key="1">
    <citation type="submission" date="2023-08" db="EMBL/GenBank/DDBJ databases">
        <title>Chromosome-level Genome Assembly of mud carp (Cirrhinus molitorella).</title>
        <authorList>
            <person name="Liu H."/>
        </authorList>
    </citation>
    <scope>NUCLEOTIDE SEQUENCE</scope>
    <source>
        <strain evidence="1">Prfri</strain>
        <tissue evidence="1">Muscle</tissue>
    </source>
</reference>